<name>A0A4U5N6A7_STECR</name>
<evidence type="ECO:0000313" key="2">
    <source>
        <dbReference type="Proteomes" id="UP000298663"/>
    </source>
</evidence>
<evidence type="ECO:0000313" key="1">
    <source>
        <dbReference type="EMBL" id="TKR77842.1"/>
    </source>
</evidence>
<proteinExistence type="predicted"/>
<reference evidence="1 2" key="1">
    <citation type="journal article" date="2015" name="Genome Biol.">
        <title>Comparative genomics of Steinernema reveals deeply conserved gene regulatory networks.</title>
        <authorList>
            <person name="Dillman A.R."/>
            <person name="Macchietto M."/>
            <person name="Porter C.F."/>
            <person name="Rogers A."/>
            <person name="Williams B."/>
            <person name="Antoshechkin I."/>
            <person name="Lee M.M."/>
            <person name="Goodwin Z."/>
            <person name="Lu X."/>
            <person name="Lewis E.E."/>
            <person name="Goodrich-Blair H."/>
            <person name="Stock S.P."/>
            <person name="Adams B.J."/>
            <person name="Sternberg P.W."/>
            <person name="Mortazavi A."/>
        </authorList>
    </citation>
    <scope>NUCLEOTIDE SEQUENCE [LARGE SCALE GENOMIC DNA]</scope>
    <source>
        <strain evidence="1 2">ALL</strain>
    </source>
</reference>
<dbReference type="EMBL" id="AZBU02000005">
    <property type="protein sequence ID" value="TKR77842.1"/>
    <property type="molecule type" value="Genomic_DNA"/>
</dbReference>
<reference evidence="1 2" key="2">
    <citation type="journal article" date="2019" name="G3 (Bethesda)">
        <title>Hybrid Assembly of the Genome of the Entomopathogenic Nematode Steinernema carpocapsae Identifies the X-Chromosome.</title>
        <authorList>
            <person name="Serra L."/>
            <person name="Macchietto M."/>
            <person name="Macias-Munoz A."/>
            <person name="McGill C.J."/>
            <person name="Rodriguez I.M."/>
            <person name="Rodriguez B."/>
            <person name="Murad R."/>
            <person name="Mortazavi A."/>
        </authorList>
    </citation>
    <scope>NUCLEOTIDE SEQUENCE [LARGE SCALE GENOMIC DNA]</scope>
    <source>
        <strain evidence="1 2">ALL</strain>
    </source>
</reference>
<protein>
    <submittedName>
        <fullName evidence="1">Uncharacterized protein</fullName>
    </submittedName>
</protein>
<sequence length="94" mass="10898">MEIGYGPTKIWERRGERNWIPKSVETAVRRMRLNGGIVERKKRSGQPKSVVSSVIGHELQRCWSALQEIPEPTRAQGKFGMEFRPIRFQRACSE</sequence>
<dbReference type="Proteomes" id="UP000298663">
    <property type="component" value="Unassembled WGS sequence"/>
</dbReference>
<accession>A0A4U5N6A7</accession>
<dbReference type="AlphaFoldDB" id="A0A4U5N6A7"/>
<organism evidence="1 2">
    <name type="scientific">Steinernema carpocapsae</name>
    <name type="common">Entomopathogenic nematode</name>
    <dbReference type="NCBI Taxonomy" id="34508"/>
    <lineage>
        <taxon>Eukaryota</taxon>
        <taxon>Metazoa</taxon>
        <taxon>Ecdysozoa</taxon>
        <taxon>Nematoda</taxon>
        <taxon>Chromadorea</taxon>
        <taxon>Rhabditida</taxon>
        <taxon>Tylenchina</taxon>
        <taxon>Panagrolaimomorpha</taxon>
        <taxon>Strongyloidoidea</taxon>
        <taxon>Steinernematidae</taxon>
        <taxon>Steinernema</taxon>
    </lineage>
</organism>
<comment type="caution">
    <text evidence="1">The sequence shown here is derived from an EMBL/GenBank/DDBJ whole genome shotgun (WGS) entry which is preliminary data.</text>
</comment>
<gene>
    <name evidence="1" type="ORF">L596_018744</name>
</gene>
<keyword evidence="2" id="KW-1185">Reference proteome</keyword>